<feature type="transmembrane region" description="Helical" evidence="2">
    <location>
        <begin position="238"/>
        <end position="259"/>
    </location>
</feature>
<comment type="caution">
    <text evidence="4">The sequence shown here is derived from an EMBL/GenBank/DDBJ whole genome shotgun (WGS) entry which is preliminary data.</text>
</comment>
<feature type="transmembrane region" description="Helical" evidence="2">
    <location>
        <begin position="312"/>
        <end position="328"/>
    </location>
</feature>
<dbReference type="OrthoDB" id="4020022at2759"/>
<keyword evidence="2" id="KW-1133">Transmembrane helix</keyword>
<feature type="transmembrane region" description="Helical" evidence="2">
    <location>
        <begin position="412"/>
        <end position="430"/>
    </location>
</feature>
<evidence type="ECO:0000256" key="1">
    <source>
        <dbReference type="SAM" id="MobiDB-lite"/>
    </source>
</evidence>
<keyword evidence="3" id="KW-0732">Signal</keyword>
<dbReference type="EMBL" id="JABWAB010000014">
    <property type="protein sequence ID" value="KAF6042562.1"/>
    <property type="molecule type" value="Genomic_DNA"/>
</dbReference>
<name>A0A8X7T9I3_CANPA</name>
<sequence>MRVFQLLFLLISQFLSLTLANKHPLPPKATTPYRKVFFNYQNNAVCLYANDTKHTKFDIEFELARDNETIPVLIFNYNDIVHFKNLPNFNDFLNHTYLNQQVNDVDGSSLLLVDSSSKRVVFNLQMHNIGQALPKSVYYTTVNNDTSYVSYGVDKPGTYCIYMPLYTYDGNIIQPTNYRAEMSVEEFTPVSVFHDIAASLNIAIMFGTTLVLLSYLYPAIRARKFDKLPPVIQQLTQLLIVYVGFTLIQFALRLIYLFLPNDFIYKFTEDYFGYFAQVLLNKWQKFIISQVYFGLGYTNIPSTAKFIKFSKLIFQWAFVINLIAIIVLDNSINVPIPLTSILINDERYSIYKKSILVNEFYANIVINQNSDLLKYLFKYASQTQLICGFLMQLLRLVCGFHLSWKLRKFTKLAKPMIVTIMIHLIAWTLFGKQSIYVAFVRLNIGGVFDVGELMENIGQLLENYEVKWVGLWLVEILMIWFIWSTDKPYDYSVVVKAEELNKKVKGDKKEKKEKKSKDKKKVTDEKKKGKDVTDEKKEEQKKEKEETHEMEETHEKKKKEDDKKQAK</sequence>
<accession>A0A8X7T9I3</accession>
<feature type="signal peptide" evidence="3">
    <location>
        <begin position="1"/>
        <end position="20"/>
    </location>
</feature>
<proteinExistence type="predicted"/>
<dbReference type="Proteomes" id="UP000590412">
    <property type="component" value="Unassembled WGS sequence"/>
</dbReference>
<feature type="transmembrane region" description="Helical" evidence="2">
    <location>
        <begin position="466"/>
        <end position="483"/>
    </location>
</feature>
<evidence type="ECO:0000256" key="3">
    <source>
        <dbReference type="SAM" id="SignalP"/>
    </source>
</evidence>
<evidence type="ECO:0000313" key="4">
    <source>
        <dbReference type="EMBL" id="KAF6042562.1"/>
    </source>
</evidence>
<feature type="chain" id="PRO_5044694656" evidence="3">
    <location>
        <begin position="21"/>
        <end position="567"/>
    </location>
</feature>
<evidence type="ECO:0000313" key="5">
    <source>
        <dbReference type="Proteomes" id="UP000590412"/>
    </source>
</evidence>
<feature type="region of interest" description="Disordered" evidence="1">
    <location>
        <begin position="504"/>
        <end position="567"/>
    </location>
</feature>
<gene>
    <name evidence="4" type="ORF">FOB60_005761</name>
</gene>
<reference evidence="4" key="1">
    <citation type="submission" date="2020-03" db="EMBL/GenBank/DDBJ databases">
        <title>FDA dAtabase for Regulatory Grade micrObial Sequences (FDA-ARGOS): Supporting development and validation of Infectious Disease Dx tests.</title>
        <authorList>
            <person name="Campos J."/>
            <person name="Goldberg B."/>
            <person name="Tallon L."/>
            <person name="Sadzewicz L."/>
            <person name="Vavikolanu K."/>
            <person name="Mehta A."/>
            <person name="Aluvathingal J."/>
            <person name="Nadendla S."/>
            <person name="Nandy P."/>
            <person name="Geyer C."/>
            <person name="Yan Y."/>
            <person name="Sichtig H."/>
        </authorList>
    </citation>
    <scope>NUCLEOTIDE SEQUENCE [LARGE SCALE GENOMIC DNA]</scope>
    <source>
        <strain evidence="4">FDAARGOS_652</strain>
    </source>
</reference>
<feature type="transmembrane region" description="Helical" evidence="2">
    <location>
        <begin position="196"/>
        <end position="217"/>
    </location>
</feature>
<evidence type="ECO:0000256" key="2">
    <source>
        <dbReference type="SAM" id="Phobius"/>
    </source>
</evidence>
<keyword evidence="2" id="KW-0472">Membrane</keyword>
<protein>
    <submittedName>
        <fullName evidence="4">Putative integral membrane protein</fullName>
    </submittedName>
</protein>
<organism evidence="4 5">
    <name type="scientific">Candida parapsilosis</name>
    <name type="common">Yeast</name>
    <dbReference type="NCBI Taxonomy" id="5480"/>
    <lineage>
        <taxon>Eukaryota</taxon>
        <taxon>Fungi</taxon>
        <taxon>Dikarya</taxon>
        <taxon>Ascomycota</taxon>
        <taxon>Saccharomycotina</taxon>
        <taxon>Pichiomycetes</taxon>
        <taxon>Debaryomycetaceae</taxon>
        <taxon>Candida/Lodderomyces clade</taxon>
        <taxon>Candida</taxon>
    </lineage>
</organism>
<dbReference type="AlphaFoldDB" id="A0A8X7T9I3"/>
<keyword evidence="2" id="KW-0812">Transmembrane</keyword>